<evidence type="ECO:0000313" key="2">
    <source>
        <dbReference type="EMBL" id="PPK86512.1"/>
    </source>
</evidence>
<keyword evidence="3" id="KW-1185">Reference proteome</keyword>
<dbReference type="AlphaFoldDB" id="A0A2S6I5T1"/>
<protein>
    <submittedName>
        <fullName evidence="2">Uncharacterized protein</fullName>
    </submittedName>
</protein>
<name>A0A2S6I5T1_9BACT</name>
<keyword evidence="1" id="KW-0812">Transmembrane</keyword>
<dbReference type="OrthoDB" id="1238681at2"/>
<keyword evidence="1" id="KW-0472">Membrane</keyword>
<feature type="transmembrane region" description="Helical" evidence="1">
    <location>
        <begin position="271"/>
        <end position="290"/>
    </location>
</feature>
<dbReference type="RefSeq" id="WP_104420940.1">
    <property type="nucleotide sequence ID" value="NZ_PTJC01000006.1"/>
</dbReference>
<dbReference type="EMBL" id="PTJC01000006">
    <property type="protein sequence ID" value="PPK86512.1"/>
    <property type="molecule type" value="Genomic_DNA"/>
</dbReference>
<evidence type="ECO:0000256" key="1">
    <source>
        <dbReference type="SAM" id="Phobius"/>
    </source>
</evidence>
<accession>A0A2S6I5T1</accession>
<dbReference type="Proteomes" id="UP000237662">
    <property type="component" value="Unassembled WGS sequence"/>
</dbReference>
<keyword evidence="1" id="KW-1133">Transmembrane helix</keyword>
<feature type="transmembrane region" description="Helical" evidence="1">
    <location>
        <begin position="195"/>
        <end position="213"/>
    </location>
</feature>
<reference evidence="2 3" key="1">
    <citation type="submission" date="2018-02" db="EMBL/GenBank/DDBJ databases">
        <title>Genomic Encyclopedia of Archaeal and Bacterial Type Strains, Phase II (KMG-II): from individual species to whole genera.</title>
        <authorList>
            <person name="Goeker M."/>
        </authorList>
    </citation>
    <scope>NUCLEOTIDE SEQUENCE [LARGE SCALE GENOMIC DNA]</scope>
    <source>
        <strain evidence="2 3">DSM 29526</strain>
    </source>
</reference>
<sequence>MVGKKLKAFGKAKGWHRGTDSVFGLEHGFQVNIFQGGILANPQFKLICVETTLLDQGTQSAIVEAINARKEEVGFASVETTDRSVAIRFLETLRSTKVAKLEQAIALLIATLETSGVRPHFSTFINEDARLAYVHNGKGTLLSKSEREELQRKIERESQLRKEEEQGYLFGAVGACAWGTLGVIVWVLVAYYFELITTFLAFLIAILSVHGYRKAGGTMGGGTKPVLIAVNLLLLVAATFFTFYIELHGYDMSILESWVYLTEDPLAQRGFYGNLAMSMLFGTVAVLYIVSDVNTKGDFLETASVL</sequence>
<feature type="transmembrane region" description="Helical" evidence="1">
    <location>
        <begin position="225"/>
        <end position="245"/>
    </location>
</feature>
<feature type="transmembrane region" description="Helical" evidence="1">
    <location>
        <begin position="168"/>
        <end position="189"/>
    </location>
</feature>
<comment type="caution">
    <text evidence="2">The sequence shown here is derived from an EMBL/GenBank/DDBJ whole genome shotgun (WGS) entry which is preliminary data.</text>
</comment>
<gene>
    <name evidence="2" type="ORF">CLV84_3441</name>
</gene>
<proteinExistence type="predicted"/>
<evidence type="ECO:0000313" key="3">
    <source>
        <dbReference type="Proteomes" id="UP000237662"/>
    </source>
</evidence>
<organism evidence="2 3">
    <name type="scientific">Neolewinella xylanilytica</name>
    <dbReference type="NCBI Taxonomy" id="1514080"/>
    <lineage>
        <taxon>Bacteria</taxon>
        <taxon>Pseudomonadati</taxon>
        <taxon>Bacteroidota</taxon>
        <taxon>Saprospiria</taxon>
        <taxon>Saprospirales</taxon>
        <taxon>Lewinellaceae</taxon>
        <taxon>Neolewinella</taxon>
    </lineage>
</organism>